<comment type="caution">
    <text evidence="1">The sequence shown here is derived from an EMBL/GenBank/DDBJ whole genome shotgun (WGS) entry which is preliminary data.</text>
</comment>
<proteinExistence type="predicted"/>
<accession>A0A327X0C6</accession>
<sequence length="131" mass="15187">MSKRRKSFFLHRLFCWLMALHIINISVDVPEHYSPRRLHGASKADLSVNKIESIGELVLEEWLGIFDACPEQDESDKDSDVLNIEHDYFSAPLFSFSLQPASWHLITRPIRLSFLRVFSHVLEITSPPPQQ</sequence>
<evidence type="ECO:0000313" key="1">
    <source>
        <dbReference type="EMBL" id="RAJ95649.1"/>
    </source>
</evidence>
<dbReference type="AlphaFoldDB" id="A0A327X0C6"/>
<name>A0A327X0C6_LARAB</name>
<gene>
    <name evidence="1" type="ORF">LX87_03397</name>
</gene>
<keyword evidence="2" id="KW-1185">Reference proteome</keyword>
<protein>
    <submittedName>
        <fullName evidence="1">Uncharacterized protein</fullName>
    </submittedName>
</protein>
<dbReference type="EMBL" id="QLMC01000004">
    <property type="protein sequence ID" value="RAJ95649.1"/>
    <property type="molecule type" value="Genomic_DNA"/>
</dbReference>
<evidence type="ECO:0000313" key="2">
    <source>
        <dbReference type="Proteomes" id="UP000248790"/>
    </source>
</evidence>
<dbReference type="Proteomes" id="UP000248790">
    <property type="component" value="Unassembled WGS sequence"/>
</dbReference>
<organism evidence="1 2">
    <name type="scientific">Larkinella arboricola</name>
    <dbReference type="NCBI Taxonomy" id="643671"/>
    <lineage>
        <taxon>Bacteria</taxon>
        <taxon>Pseudomonadati</taxon>
        <taxon>Bacteroidota</taxon>
        <taxon>Cytophagia</taxon>
        <taxon>Cytophagales</taxon>
        <taxon>Spirosomataceae</taxon>
        <taxon>Larkinella</taxon>
    </lineage>
</organism>
<reference evidence="1 2" key="1">
    <citation type="submission" date="2018-06" db="EMBL/GenBank/DDBJ databases">
        <title>Genomic Encyclopedia of Archaeal and Bacterial Type Strains, Phase II (KMG-II): from individual species to whole genera.</title>
        <authorList>
            <person name="Goeker M."/>
        </authorList>
    </citation>
    <scope>NUCLEOTIDE SEQUENCE [LARGE SCALE GENOMIC DNA]</scope>
    <source>
        <strain evidence="1 2">DSM 21851</strain>
    </source>
</reference>